<dbReference type="NCBIfam" id="NF001208">
    <property type="entry name" value="PRK00174.1"/>
    <property type="match status" value="1"/>
</dbReference>
<dbReference type="GO" id="GO:0003987">
    <property type="term" value="F:acetate-CoA ligase activity"/>
    <property type="evidence" value="ECO:0007669"/>
    <property type="project" value="UniProtKB-EC"/>
</dbReference>
<feature type="domain" description="AMP-binding enzyme C-terminal" evidence="9">
    <location>
        <begin position="528"/>
        <end position="606"/>
    </location>
</feature>
<name>A0A553V465_9DEIO</name>
<dbReference type="InterPro" id="IPR000873">
    <property type="entry name" value="AMP-dep_synth/lig_dom"/>
</dbReference>
<dbReference type="Gene3D" id="3.30.300.30">
    <property type="match status" value="1"/>
</dbReference>
<dbReference type="RefSeq" id="WP_143719830.1">
    <property type="nucleotide sequence ID" value="NZ_VKDB01000003.1"/>
</dbReference>
<evidence type="ECO:0000256" key="7">
    <source>
        <dbReference type="SAM" id="MobiDB-lite"/>
    </source>
</evidence>
<evidence type="ECO:0000256" key="2">
    <source>
        <dbReference type="ARBA" id="ARBA00013275"/>
    </source>
</evidence>
<evidence type="ECO:0000256" key="4">
    <source>
        <dbReference type="ARBA" id="ARBA00022741"/>
    </source>
</evidence>
<dbReference type="EC" id="6.2.1.1" evidence="2"/>
<evidence type="ECO:0000259" key="8">
    <source>
        <dbReference type="Pfam" id="PF00501"/>
    </source>
</evidence>
<dbReference type="OrthoDB" id="9778383at2"/>
<dbReference type="PANTHER" id="PTHR24095:SF14">
    <property type="entry name" value="ACETYL-COENZYME A SYNTHETASE 1"/>
    <property type="match status" value="1"/>
</dbReference>
<dbReference type="PROSITE" id="PS00455">
    <property type="entry name" value="AMP_BINDING"/>
    <property type="match status" value="1"/>
</dbReference>
<keyword evidence="12" id="KW-1185">Reference proteome</keyword>
<evidence type="ECO:0000313" key="12">
    <source>
        <dbReference type="Proteomes" id="UP000316092"/>
    </source>
</evidence>
<dbReference type="InterPro" id="IPR042099">
    <property type="entry name" value="ANL_N_sf"/>
</dbReference>
<evidence type="ECO:0000259" key="9">
    <source>
        <dbReference type="Pfam" id="PF13193"/>
    </source>
</evidence>
<dbReference type="InterPro" id="IPR020845">
    <property type="entry name" value="AMP-binding_CS"/>
</dbReference>
<evidence type="ECO:0000256" key="3">
    <source>
        <dbReference type="ARBA" id="ARBA00022598"/>
    </source>
</evidence>
<feature type="domain" description="Acetyl-coenzyme A synthetase N-terminal" evidence="10">
    <location>
        <begin position="38"/>
        <end position="80"/>
    </location>
</feature>
<keyword evidence="4" id="KW-0547">Nucleotide-binding</keyword>
<evidence type="ECO:0000256" key="6">
    <source>
        <dbReference type="ARBA" id="ARBA00022990"/>
    </source>
</evidence>
<reference evidence="11 12" key="1">
    <citation type="submission" date="2019-07" db="EMBL/GenBank/DDBJ databases">
        <title>Deinococcus detaillus sp. nov., isolated from humus soil in Antarctica.</title>
        <authorList>
            <person name="Zhang K."/>
        </authorList>
    </citation>
    <scope>NUCLEOTIDE SEQUENCE [LARGE SCALE GENOMIC DNA]</scope>
    <source>
        <strain evidence="11 12">H1</strain>
    </source>
</reference>
<dbReference type="InterPro" id="IPR025110">
    <property type="entry name" value="AMP-bd_C"/>
</dbReference>
<dbReference type="Proteomes" id="UP000316092">
    <property type="component" value="Unassembled WGS sequence"/>
</dbReference>
<dbReference type="SUPFAM" id="SSF56801">
    <property type="entry name" value="Acetyl-CoA synthetase-like"/>
    <property type="match status" value="1"/>
</dbReference>
<dbReference type="Pfam" id="PF13193">
    <property type="entry name" value="AMP-binding_C"/>
    <property type="match status" value="1"/>
</dbReference>
<feature type="compositionally biased region" description="Low complexity" evidence="7">
    <location>
        <begin position="1"/>
        <end position="11"/>
    </location>
</feature>
<evidence type="ECO:0000256" key="1">
    <source>
        <dbReference type="ARBA" id="ARBA00006432"/>
    </source>
</evidence>
<evidence type="ECO:0000256" key="5">
    <source>
        <dbReference type="ARBA" id="ARBA00022840"/>
    </source>
</evidence>
<dbReference type="AlphaFoldDB" id="A0A553V465"/>
<dbReference type="Pfam" id="PF00501">
    <property type="entry name" value="AMP-binding"/>
    <property type="match status" value="1"/>
</dbReference>
<comment type="caution">
    <text evidence="11">The sequence shown here is derived from an EMBL/GenBank/DDBJ whole genome shotgun (WGS) entry which is preliminary data.</text>
</comment>
<feature type="domain" description="AMP-dependent synthetase/ligase" evidence="8">
    <location>
        <begin position="81"/>
        <end position="466"/>
    </location>
</feature>
<dbReference type="GO" id="GO:0005829">
    <property type="term" value="C:cytosol"/>
    <property type="evidence" value="ECO:0007669"/>
    <property type="project" value="TreeGrafter"/>
</dbReference>
<dbReference type="InterPro" id="IPR032387">
    <property type="entry name" value="ACAS_N"/>
</dbReference>
<dbReference type="InterPro" id="IPR045851">
    <property type="entry name" value="AMP-bd_C_sf"/>
</dbReference>
<dbReference type="GO" id="GO:0006085">
    <property type="term" value="P:acetyl-CoA biosynthetic process"/>
    <property type="evidence" value="ECO:0007669"/>
    <property type="project" value="TreeGrafter"/>
</dbReference>
<dbReference type="Pfam" id="PF16177">
    <property type="entry name" value="ACAS_N"/>
    <property type="match status" value="1"/>
</dbReference>
<keyword evidence="6" id="KW-0007">Acetylation</keyword>
<organism evidence="11 12">
    <name type="scientific">Deinococcus detaillensis</name>
    <dbReference type="NCBI Taxonomy" id="2592048"/>
    <lineage>
        <taxon>Bacteria</taxon>
        <taxon>Thermotogati</taxon>
        <taxon>Deinococcota</taxon>
        <taxon>Deinococci</taxon>
        <taxon>Deinococcales</taxon>
        <taxon>Deinococcaceae</taxon>
        <taxon>Deinococcus</taxon>
    </lineage>
</organism>
<proteinExistence type="inferred from homology"/>
<gene>
    <name evidence="11" type="ORF">FNU79_05235</name>
</gene>
<dbReference type="GO" id="GO:0005524">
    <property type="term" value="F:ATP binding"/>
    <property type="evidence" value="ECO:0007669"/>
    <property type="project" value="UniProtKB-KW"/>
</dbReference>
<protein>
    <recommendedName>
        <fullName evidence="2">acetate--CoA ligase</fullName>
        <ecNumber evidence="2">6.2.1.1</ecNumber>
    </recommendedName>
</protein>
<sequence length="643" mass="70270">MSTQPPLLDQPLIPPSDALRRQAPVTPQEAERLKALPPTEYWAEMASELEWDERWTKILDGELGDFRYFVGAKGNVSVNCLDRHAEKTPDKVALHYEREDGLTETWTYQQLTTETARFAAVLEDMGVQKGDRVSLLLSNIPEAFIAIHACYRIGAVYSVIFAGFSAAAVRDRLEDARPKVVIVADGTLRRGKVVALKSVLTEARRGIDSIEHVIVINRLNSDVTQQPDEQGCNEHDWADLMARTRRLAAPVMLEANEPGFIIYTSGTTSKPKGLVHSGLGFLVGTYANVKWSLNLRPEDNYWCTADVGWLTSPIFALVGGMAHGVTQVLYEGSIDTPSPSRPYELVEKYGVNKIFTAPTALRMLRRAGQSALAGRDLSKVELISLVGEPLDPETWHWTADTFGAFVNNTYGQTETGTAWASAIVGATDTKAGSCGEALPGYRAEVVGEDGQPVAAGQLGVLTLTEPFPCLARTVWGSSERYHETYFSEFPGRYASADAAMLDEDGQLWVTGRIDDVMNVSGHRIGTMELEAALITHPAVSEAAVVAQSDELRGAVPVAFVVPRAGAWEGRQLSEELAEAIVAGVGKYARPAAVYVVPTLPRTRSGKIMRRLLRDLLEHGEVRGDMSSLENPDALEVVLGHIRM</sequence>
<evidence type="ECO:0000313" key="11">
    <source>
        <dbReference type="EMBL" id="TSA87288.1"/>
    </source>
</evidence>
<comment type="similarity">
    <text evidence="1">Belongs to the ATP-dependent AMP-binding enzyme family.</text>
</comment>
<accession>A0A553V465</accession>
<keyword evidence="3 11" id="KW-0436">Ligase</keyword>
<evidence type="ECO:0000259" key="10">
    <source>
        <dbReference type="Pfam" id="PF16177"/>
    </source>
</evidence>
<keyword evidence="5" id="KW-0067">ATP-binding</keyword>
<dbReference type="EMBL" id="VKDB01000003">
    <property type="protein sequence ID" value="TSA87288.1"/>
    <property type="molecule type" value="Genomic_DNA"/>
</dbReference>
<dbReference type="PANTHER" id="PTHR24095">
    <property type="entry name" value="ACETYL-COENZYME A SYNTHETASE"/>
    <property type="match status" value="1"/>
</dbReference>
<feature type="region of interest" description="Disordered" evidence="7">
    <location>
        <begin position="1"/>
        <end position="23"/>
    </location>
</feature>
<dbReference type="Gene3D" id="3.40.50.12780">
    <property type="entry name" value="N-terminal domain of ligase-like"/>
    <property type="match status" value="1"/>
</dbReference>